<dbReference type="GO" id="GO:0003677">
    <property type="term" value="F:DNA binding"/>
    <property type="evidence" value="ECO:0007669"/>
    <property type="project" value="TreeGrafter"/>
</dbReference>
<dbReference type="GO" id="GO:0045814">
    <property type="term" value="P:negative regulation of gene expression, epigenetic"/>
    <property type="evidence" value="ECO:0007669"/>
    <property type="project" value="TreeGrafter"/>
</dbReference>
<evidence type="ECO:0000256" key="3">
    <source>
        <dbReference type="ARBA" id="ARBA00022771"/>
    </source>
</evidence>
<feature type="region of interest" description="Disordered" evidence="7">
    <location>
        <begin position="108"/>
        <end position="242"/>
    </location>
</feature>
<name>A0AA38R631_9PEZI</name>
<dbReference type="PROSITE" id="PS50016">
    <property type="entry name" value="ZF_PHD_2"/>
    <property type="match status" value="1"/>
</dbReference>
<sequence length="540" mass="56645">MAERKDNNVDASAAEEQRSTPAVEPSTTPPATGAHPRSGSTLSPSRPLYIPQFTAATQMILQRMRGEQSNLSSALASASATTSRTSIKASTYEDVRRRVVMTMSTSSGLTMQMPAPPPPTASVARTSSEAVSIGRTPGKESAIRRLSAGLVGRGPSSSKETTETSSFDRAKTAIEKIKAKSRTKASGKRKRGKDDDSDDDTSSLSSLSDPFSTAGRTEKASSASAPPPTTTKSGRQVLKPTTYDPAAMDAAAARKRAHYGKRTAEQQLCKVCTRLASPDSNQMVFCDGCNDGWHQMCHDPWISDEVVRDPSKSWFCAGCAAKREGSAKKKVSLTHAAASPTTTGDGSAGWAVPQTPGQKRAYLSSLSKEELVDLLMRASELHPSLPIFKSQPAQPAGGIPRSLFAGSNTDGLFSRVEANPSGPVNFIRKIPAGSAPAAGRARAASVSSPGKGRSPAGGRSAGGKGAGGAQAKAAETGGDDDREDSPFAPPWPKPGKGLYSLLPPEAEDDKHLVDDDDYEAFSSIVYDGKGNKVMENGMKV</sequence>
<keyword evidence="2" id="KW-0479">Metal-binding</keyword>
<evidence type="ECO:0000256" key="7">
    <source>
        <dbReference type="SAM" id="MobiDB-lite"/>
    </source>
</evidence>
<dbReference type="InterPro" id="IPR011011">
    <property type="entry name" value="Znf_FYVE_PHD"/>
</dbReference>
<dbReference type="AlphaFoldDB" id="A0AA38R631"/>
<dbReference type="Proteomes" id="UP001174694">
    <property type="component" value="Unassembled WGS sequence"/>
</dbReference>
<dbReference type="SUPFAM" id="SSF57903">
    <property type="entry name" value="FYVE/PHD zinc finger"/>
    <property type="match status" value="1"/>
</dbReference>
<proteinExistence type="predicted"/>
<evidence type="ECO:0000313" key="9">
    <source>
        <dbReference type="EMBL" id="KAJ9138403.1"/>
    </source>
</evidence>
<feature type="compositionally biased region" description="Basic residues" evidence="7">
    <location>
        <begin position="179"/>
        <end position="191"/>
    </location>
</feature>
<dbReference type="InterPro" id="IPR001965">
    <property type="entry name" value="Znf_PHD"/>
</dbReference>
<dbReference type="GO" id="GO:0005634">
    <property type="term" value="C:nucleus"/>
    <property type="evidence" value="ECO:0007669"/>
    <property type="project" value="UniProtKB-SubCell"/>
</dbReference>
<feature type="region of interest" description="Disordered" evidence="7">
    <location>
        <begin position="1"/>
        <end position="49"/>
    </location>
</feature>
<evidence type="ECO:0000256" key="4">
    <source>
        <dbReference type="ARBA" id="ARBA00022833"/>
    </source>
</evidence>
<comment type="subcellular location">
    <subcellularLocation>
        <location evidence="1">Nucleus</location>
    </subcellularLocation>
</comment>
<dbReference type="PANTHER" id="PTHR12628:SF10">
    <property type="entry name" value="HOMEOBOX DOMAIN-CONTAINING PROTEIN"/>
    <property type="match status" value="1"/>
</dbReference>
<protein>
    <submittedName>
        <fullName evidence="9">Succinate--hydroxymethylglutarate CoA-transferase</fullName>
    </submittedName>
</protein>
<evidence type="ECO:0000256" key="1">
    <source>
        <dbReference type="ARBA" id="ARBA00004123"/>
    </source>
</evidence>
<keyword evidence="3 6" id="KW-0863">Zinc-finger</keyword>
<dbReference type="InterPro" id="IPR019786">
    <property type="entry name" value="Zinc_finger_PHD-type_CS"/>
</dbReference>
<comment type="caution">
    <text evidence="9">The sequence shown here is derived from an EMBL/GenBank/DDBJ whole genome shotgun (WGS) entry which is preliminary data.</text>
</comment>
<evidence type="ECO:0000256" key="6">
    <source>
        <dbReference type="PROSITE-ProRule" id="PRU00146"/>
    </source>
</evidence>
<dbReference type="PANTHER" id="PTHR12628">
    <property type="entry name" value="POLYCOMB-LIKE TRANSCRIPTION FACTOR"/>
    <property type="match status" value="1"/>
</dbReference>
<keyword evidence="4" id="KW-0862">Zinc</keyword>
<accession>A0AA38R631</accession>
<dbReference type="CDD" id="cd15502">
    <property type="entry name" value="PHD_Phf1p_Phf2p_like"/>
    <property type="match status" value="1"/>
</dbReference>
<dbReference type="EMBL" id="JANBVO010000030">
    <property type="protein sequence ID" value="KAJ9138403.1"/>
    <property type="molecule type" value="Genomic_DNA"/>
</dbReference>
<keyword evidence="10" id="KW-1185">Reference proteome</keyword>
<dbReference type="Gene3D" id="3.30.40.10">
    <property type="entry name" value="Zinc/RING finger domain, C3HC4 (zinc finger)"/>
    <property type="match status" value="1"/>
</dbReference>
<gene>
    <name evidence="9" type="ORF">NKR23_g8524</name>
</gene>
<keyword evidence="5" id="KW-0539">Nucleus</keyword>
<dbReference type="InterPro" id="IPR013083">
    <property type="entry name" value="Znf_RING/FYVE/PHD"/>
</dbReference>
<feature type="compositionally biased region" description="Gly residues" evidence="7">
    <location>
        <begin position="459"/>
        <end position="468"/>
    </location>
</feature>
<dbReference type="GO" id="GO:0008270">
    <property type="term" value="F:zinc ion binding"/>
    <property type="evidence" value="ECO:0007669"/>
    <property type="project" value="UniProtKB-KW"/>
</dbReference>
<reference evidence="9" key="1">
    <citation type="submission" date="2022-07" db="EMBL/GenBank/DDBJ databases">
        <title>Fungi with potential for degradation of polypropylene.</title>
        <authorList>
            <person name="Gostincar C."/>
        </authorList>
    </citation>
    <scope>NUCLEOTIDE SEQUENCE</scope>
    <source>
        <strain evidence="9">EXF-13308</strain>
    </source>
</reference>
<feature type="region of interest" description="Disordered" evidence="7">
    <location>
        <begin position="438"/>
        <end position="510"/>
    </location>
</feature>
<feature type="compositionally biased region" description="Basic and acidic residues" evidence="7">
    <location>
        <begin position="160"/>
        <end position="178"/>
    </location>
</feature>
<evidence type="ECO:0000313" key="10">
    <source>
        <dbReference type="Proteomes" id="UP001174694"/>
    </source>
</evidence>
<feature type="region of interest" description="Disordered" evidence="7">
    <location>
        <begin position="64"/>
        <end position="86"/>
    </location>
</feature>
<evidence type="ECO:0000256" key="5">
    <source>
        <dbReference type="ARBA" id="ARBA00023242"/>
    </source>
</evidence>
<evidence type="ECO:0000259" key="8">
    <source>
        <dbReference type="PROSITE" id="PS50016"/>
    </source>
</evidence>
<dbReference type="PROSITE" id="PS01359">
    <property type="entry name" value="ZF_PHD_1"/>
    <property type="match status" value="1"/>
</dbReference>
<evidence type="ECO:0000256" key="2">
    <source>
        <dbReference type="ARBA" id="ARBA00022723"/>
    </source>
</evidence>
<feature type="compositionally biased region" description="Low complexity" evidence="7">
    <location>
        <begin position="438"/>
        <end position="458"/>
    </location>
</feature>
<feature type="compositionally biased region" description="Low complexity" evidence="7">
    <location>
        <begin position="72"/>
        <end position="86"/>
    </location>
</feature>
<feature type="domain" description="PHD-type" evidence="8">
    <location>
        <begin position="266"/>
        <end position="322"/>
    </location>
</feature>
<organism evidence="9 10">
    <name type="scientific">Pleurostoma richardsiae</name>
    <dbReference type="NCBI Taxonomy" id="41990"/>
    <lineage>
        <taxon>Eukaryota</taxon>
        <taxon>Fungi</taxon>
        <taxon>Dikarya</taxon>
        <taxon>Ascomycota</taxon>
        <taxon>Pezizomycotina</taxon>
        <taxon>Sordariomycetes</taxon>
        <taxon>Sordariomycetidae</taxon>
        <taxon>Calosphaeriales</taxon>
        <taxon>Pleurostomataceae</taxon>
        <taxon>Pleurostoma</taxon>
    </lineage>
</organism>
<dbReference type="GO" id="GO:0003682">
    <property type="term" value="F:chromatin binding"/>
    <property type="evidence" value="ECO:0007669"/>
    <property type="project" value="TreeGrafter"/>
</dbReference>
<dbReference type="InterPro" id="IPR019787">
    <property type="entry name" value="Znf_PHD-finger"/>
</dbReference>
<dbReference type="Pfam" id="PF00628">
    <property type="entry name" value="PHD"/>
    <property type="match status" value="1"/>
</dbReference>
<dbReference type="SMART" id="SM00249">
    <property type="entry name" value="PHD"/>
    <property type="match status" value="1"/>
</dbReference>